<keyword evidence="3" id="KW-1185">Reference proteome</keyword>
<name>A0A6G1JU99_9PLEO</name>
<feature type="region of interest" description="Disordered" evidence="1">
    <location>
        <begin position="1"/>
        <end position="22"/>
    </location>
</feature>
<dbReference type="AlphaFoldDB" id="A0A6G1JU99"/>
<proteinExistence type="predicted"/>
<evidence type="ECO:0000313" key="3">
    <source>
        <dbReference type="Proteomes" id="UP000799428"/>
    </source>
</evidence>
<evidence type="ECO:0000256" key="1">
    <source>
        <dbReference type="SAM" id="MobiDB-lite"/>
    </source>
</evidence>
<sequence>MHASDRCRAPGPEGGPLRWNAPSPPLFSTTVVIAALEACPATPRPQVNLSWASHKLQCDGITTSHYVVQQKSHTHDSPSL</sequence>
<evidence type="ECO:0000313" key="2">
    <source>
        <dbReference type="EMBL" id="KAF2703747.1"/>
    </source>
</evidence>
<dbReference type="Proteomes" id="UP000799428">
    <property type="component" value="Unassembled WGS sequence"/>
</dbReference>
<organism evidence="2 3">
    <name type="scientific">Pleomassaria siparia CBS 279.74</name>
    <dbReference type="NCBI Taxonomy" id="1314801"/>
    <lineage>
        <taxon>Eukaryota</taxon>
        <taxon>Fungi</taxon>
        <taxon>Dikarya</taxon>
        <taxon>Ascomycota</taxon>
        <taxon>Pezizomycotina</taxon>
        <taxon>Dothideomycetes</taxon>
        <taxon>Pleosporomycetidae</taxon>
        <taxon>Pleosporales</taxon>
        <taxon>Pleomassariaceae</taxon>
        <taxon>Pleomassaria</taxon>
    </lineage>
</organism>
<protein>
    <submittedName>
        <fullName evidence="2">Uncharacterized protein</fullName>
    </submittedName>
</protein>
<reference evidence="2" key="1">
    <citation type="journal article" date="2020" name="Stud. Mycol.">
        <title>101 Dothideomycetes genomes: a test case for predicting lifestyles and emergence of pathogens.</title>
        <authorList>
            <person name="Haridas S."/>
            <person name="Albert R."/>
            <person name="Binder M."/>
            <person name="Bloem J."/>
            <person name="Labutti K."/>
            <person name="Salamov A."/>
            <person name="Andreopoulos B."/>
            <person name="Baker S."/>
            <person name="Barry K."/>
            <person name="Bills G."/>
            <person name="Bluhm B."/>
            <person name="Cannon C."/>
            <person name="Castanera R."/>
            <person name="Culley D."/>
            <person name="Daum C."/>
            <person name="Ezra D."/>
            <person name="Gonzalez J."/>
            <person name="Henrissat B."/>
            <person name="Kuo A."/>
            <person name="Liang C."/>
            <person name="Lipzen A."/>
            <person name="Lutzoni F."/>
            <person name="Magnuson J."/>
            <person name="Mondo S."/>
            <person name="Nolan M."/>
            <person name="Ohm R."/>
            <person name="Pangilinan J."/>
            <person name="Park H.-J."/>
            <person name="Ramirez L."/>
            <person name="Alfaro M."/>
            <person name="Sun H."/>
            <person name="Tritt A."/>
            <person name="Yoshinaga Y."/>
            <person name="Zwiers L.-H."/>
            <person name="Turgeon B."/>
            <person name="Goodwin S."/>
            <person name="Spatafora J."/>
            <person name="Crous P."/>
            <person name="Grigoriev I."/>
        </authorList>
    </citation>
    <scope>NUCLEOTIDE SEQUENCE</scope>
    <source>
        <strain evidence="2">CBS 279.74</strain>
    </source>
</reference>
<accession>A0A6G1JU99</accession>
<dbReference type="EMBL" id="MU005785">
    <property type="protein sequence ID" value="KAF2703747.1"/>
    <property type="molecule type" value="Genomic_DNA"/>
</dbReference>
<gene>
    <name evidence="2" type="ORF">K504DRAFT_463191</name>
</gene>